<keyword evidence="5" id="KW-0503">Monooxygenase</keyword>
<dbReference type="GO" id="GO:0020037">
    <property type="term" value="F:heme binding"/>
    <property type="evidence" value="ECO:0007669"/>
    <property type="project" value="InterPro"/>
</dbReference>
<keyword evidence="8" id="KW-1185">Reference proteome</keyword>
<dbReference type="SUPFAM" id="SSF48264">
    <property type="entry name" value="Cytochrome P450"/>
    <property type="match status" value="1"/>
</dbReference>
<comment type="caution">
    <text evidence="7">The sequence shown here is derived from an EMBL/GenBank/DDBJ whole genome shotgun (WGS) entry which is preliminary data.</text>
</comment>
<dbReference type="GO" id="GO:0005506">
    <property type="term" value="F:iron ion binding"/>
    <property type="evidence" value="ECO:0007669"/>
    <property type="project" value="InterPro"/>
</dbReference>
<dbReference type="Pfam" id="PF00067">
    <property type="entry name" value="p450"/>
    <property type="match status" value="1"/>
</dbReference>
<dbReference type="PRINTS" id="PR00463">
    <property type="entry name" value="EP450I"/>
</dbReference>
<protein>
    <submittedName>
        <fullName evidence="7">Cytochrome P450</fullName>
    </submittedName>
</protein>
<dbReference type="GO" id="GO:0016705">
    <property type="term" value="F:oxidoreductase activity, acting on paired donors, with incorporation or reduction of molecular oxygen"/>
    <property type="evidence" value="ECO:0007669"/>
    <property type="project" value="InterPro"/>
</dbReference>
<dbReference type="AlphaFoldDB" id="A0AAD5K905"/>
<keyword evidence="6" id="KW-1133">Transmembrane helix</keyword>
<dbReference type="Gene3D" id="1.10.630.10">
    <property type="entry name" value="Cytochrome P450"/>
    <property type="match status" value="1"/>
</dbReference>
<dbReference type="PANTHER" id="PTHR46300:SF11">
    <property type="entry name" value="OXIDOREDUCTASE, PUTATIVE-RELATED"/>
    <property type="match status" value="1"/>
</dbReference>
<keyword evidence="4 5" id="KW-0349">Heme</keyword>
<keyword evidence="3 4" id="KW-0408">Iron</keyword>
<dbReference type="PRINTS" id="PR00385">
    <property type="entry name" value="P450"/>
</dbReference>
<feature type="transmembrane region" description="Helical" evidence="6">
    <location>
        <begin position="15"/>
        <end position="34"/>
    </location>
</feature>
<gene>
    <name evidence="7" type="ORF">BDA99DRAFT_510342</name>
</gene>
<evidence type="ECO:0000256" key="6">
    <source>
        <dbReference type="SAM" id="Phobius"/>
    </source>
</evidence>
<dbReference type="InterPro" id="IPR001128">
    <property type="entry name" value="Cyt_P450"/>
</dbReference>
<evidence type="ECO:0000256" key="3">
    <source>
        <dbReference type="ARBA" id="ARBA00023004"/>
    </source>
</evidence>
<evidence type="ECO:0000256" key="2">
    <source>
        <dbReference type="ARBA" id="ARBA00023002"/>
    </source>
</evidence>
<evidence type="ECO:0000256" key="1">
    <source>
        <dbReference type="ARBA" id="ARBA00022723"/>
    </source>
</evidence>
<comment type="cofactor">
    <cofactor evidence="4">
        <name>heme</name>
        <dbReference type="ChEBI" id="CHEBI:30413"/>
    </cofactor>
</comment>
<dbReference type="Proteomes" id="UP001209540">
    <property type="component" value="Unassembled WGS sequence"/>
</dbReference>
<dbReference type="InterPro" id="IPR050364">
    <property type="entry name" value="Cytochrome_P450_fung"/>
</dbReference>
<organism evidence="7 8">
    <name type="scientific">Phascolomyces articulosus</name>
    <dbReference type="NCBI Taxonomy" id="60185"/>
    <lineage>
        <taxon>Eukaryota</taxon>
        <taxon>Fungi</taxon>
        <taxon>Fungi incertae sedis</taxon>
        <taxon>Mucoromycota</taxon>
        <taxon>Mucoromycotina</taxon>
        <taxon>Mucoromycetes</taxon>
        <taxon>Mucorales</taxon>
        <taxon>Lichtheimiaceae</taxon>
        <taxon>Phascolomyces</taxon>
    </lineage>
</organism>
<comment type="similarity">
    <text evidence="5">Belongs to the cytochrome P450 family.</text>
</comment>
<evidence type="ECO:0000313" key="8">
    <source>
        <dbReference type="Proteomes" id="UP001209540"/>
    </source>
</evidence>
<dbReference type="GO" id="GO:0004497">
    <property type="term" value="F:monooxygenase activity"/>
    <property type="evidence" value="ECO:0007669"/>
    <property type="project" value="UniProtKB-KW"/>
</dbReference>
<keyword evidence="1 4" id="KW-0479">Metal-binding</keyword>
<proteinExistence type="inferred from homology"/>
<dbReference type="EMBL" id="JAIXMP010000014">
    <property type="protein sequence ID" value="KAI9262141.1"/>
    <property type="molecule type" value="Genomic_DNA"/>
</dbReference>
<feature type="binding site" description="axial binding residue" evidence="4">
    <location>
        <position position="463"/>
    </location>
    <ligand>
        <name>heme</name>
        <dbReference type="ChEBI" id="CHEBI:30413"/>
    </ligand>
    <ligandPart>
        <name>Fe</name>
        <dbReference type="ChEBI" id="CHEBI:18248"/>
    </ligandPart>
</feature>
<dbReference type="PANTHER" id="PTHR46300">
    <property type="entry name" value="P450, PUTATIVE (EUROFUNG)-RELATED-RELATED"/>
    <property type="match status" value="1"/>
</dbReference>
<dbReference type="InterPro" id="IPR002401">
    <property type="entry name" value="Cyt_P450_E_grp-I"/>
</dbReference>
<dbReference type="PROSITE" id="PS00086">
    <property type="entry name" value="CYTOCHROME_P450"/>
    <property type="match status" value="1"/>
</dbReference>
<accession>A0AAD5K905</accession>
<dbReference type="InterPro" id="IPR036396">
    <property type="entry name" value="Cyt_P450_sf"/>
</dbReference>
<dbReference type="InterPro" id="IPR017972">
    <property type="entry name" value="Cyt_P450_CS"/>
</dbReference>
<name>A0AAD5K905_9FUNG</name>
<keyword evidence="2 5" id="KW-0560">Oxidoreductase</keyword>
<keyword evidence="6" id="KW-0472">Membrane</keyword>
<reference evidence="7" key="1">
    <citation type="journal article" date="2022" name="IScience">
        <title>Evolution of zygomycete secretomes and the origins of terrestrial fungal ecologies.</title>
        <authorList>
            <person name="Chang Y."/>
            <person name="Wang Y."/>
            <person name="Mondo S."/>
            <person name="Ahrendt S."/>
            <person name="Andreopoulos W."/>
            <person name="Barry K."/>
            <person name="Beard J."/>
            <person name="Benny G.L."/>
            <person name="Blankenship S."/>
            <person name="Bonito G."/>
            <person name="Cuomo C."/>
            <person name="Desiro A."/>
            <person name="Gervers K.A."/>
            <person name="Hundley H."/>
            <person name="Kuo A."/>
            <person name="LaButti K."/>
            <person name="Lang B.F."/>
            <person name="Lipzen A."/>
            <person name="O'Donnell K."/>
            <person name="Pangilinan J."/>
            <person name="Reynolds N."/>
            <person name="Sandor L."/>
            <person name="Smith M.E."/>
            <person name="Tsang A."/>
            <person name="Grigoriev I.V."/>
            <person name="Stajich J.E."/>
            <person name="Spatafora J.W."/>
        </authorList>
    </citation>
    <scope>NUCLEOTIDE SEQUENCE</scope>
    <source>
        <strain evidence="7">RSA 2281</strain>
    </source>
</reference>
<reference evidence="7" key="2">
    <citation type="submission" date="2023-02" db="EMBL/GenBank/DDBJ databases">
        <authorList>
            <consortium name="DOE Joint Genome Institute"/>
            <person name="Mondo S.J."/>
            <person name="Chang Y."/>
            <person name="Wang Y."/>
            <person name="Ahrendt S."/>
            <person name="Andreopoulos W."/>
            <person name="Barry K."/>
            <person name="Beard J."/>
            <person name="Benny G.L."/>
            <person name="Blankenship S."/>
            <person name="Bonito G."/>
            <person name="Cuomo C."/>
            <person name="Desiro A."/>
            <person name="Gervers K.A."/>
            <person name="Hundley H."/>
            <person name="Kuo A."/>
            <person name="LaButti K."/>
            <person name="Lang B.F."/>
            <person name="Lipzen A."/>
            <person name="O'Donnell K."/>
            <person name="Pangilinan J."/>
            <person name="Reynolds N."/>
            <person name="Sandor L."/>
            <person name="Smith M.W."/>
            <person name="Tsang A."/>
            <person name="Grigoriev I.V."/>
            <person name="Stajich J.E."/>
            <person name="Spatafora J.W."/>
        </authorList>
    </citation>
    <scope>NUCLEOTIDE SEQUENCE</scope>
    <source>
        <strain evidence="7">RSA 2281</strain>
    </source>
</reference>
<keyword evidence="6" id="KW-0812">Transmembrane</keyword>
<evidence type="ECO:0000256" key="5">
    <source>
        <dbReference type="RuleBase" id="RU000461"/>
    </source>
</evidence>
<sequence length="527" mass="59352">MPLFSTNWWNNRDPAFTSAAGATVAVLFAILAVYKQQKRIAAGQHQPGTKEIPTPKQQYPFFGHLLSLGPMVSQQITKWHNELGSDIIQVNMGIQKWIMLNDPKLAHDIFVTNGAVASSRPFMAFTYMKYAMGGKGVVFTDAGKSWRNTRKAVLTVLAPKMVDKFRDVIEREVDYLVDNLASNSDPIKGLNPVKYLQLASLNLILTTMFGKRAKTIDDELFTHLVKYVEDSVAYGSPANDIGTFVPAMKFLDLFTGSKKRLEGERLLSLRANSFKKLIMEAKNSSEKSFIKTLYEIKDEHDLDDDDIMVTMSDITIAGTDTTSVSLAWALVILVNRPHIQKKMHEELDAFVAEHKRVPTFDDRSSLPYLAAVQRECMRFRNITHFGMSHIADEDIISHGYVIPKGAIVMCNMNGIHMNPNVFENPEEFIPERFMNIKSTMYAAANGRLENRDHYQFGWGRRVCPGIYLSEVEMFAALIQIFASYSVEPPLNEKGEPVYPDDTKAVDSGIVVTPAQYNVRIVKRSTVS</sequence>
<evidence type="ECO:0000256" key="4">
    <source>
        <dbReference type="PIRSR" id="PIRSR602401-1"/>
    </source>
</evidence>
<evidence type="ECO:0000313" key="7">
    <source>
        <dbReference type="EMBL" id="KAI9262141.1"/>
    </source>
</evidence>